<gene>
    <name evidence="9" type="ORF">F5544_14480</name>
</gene>
<evidence type="ECO:0000256" key="3">
    <source>
        <dbReference type="ARBA" id="ARBA00023125"/>
    </source>
</evidence>
<dbReference type="InterPro" id="IPR013096">
    <property type="entry name" value="Cupin_2"/>
</dbReference>
<dbReference type="Pfam" id="PF07883">
    <property type="entry name" value="Cupin_2"/>
    <property type="match status" value="1"/>
</dbReference>
<name>A0A6G9YC29_9NOCA</name>
<dbReference type="InterPro" id="IPR009057">
    <property type="entry name" value="Homeodomain-like_sf"/>
</dbReference>
<feature type="region of interest" description="Disordered" evidence="7">
    <location>
        <begin position="247"/>
        <end position="294"/>
    </location>
</feature>
<dbReference type="PANTHER" id="PTHR11019:SF199">
    <property type="entry name" value="HTH-TYPE TRANSCRIPTIONAL REGULATOR NIMR"/>
    <property type="match status" value="1"/>
</dbReference>
<feature type="domain" description="HTH araC/xylS-type" evidence="8">
    <location>
        <begin position="155"/>
        <end position="252"/>
    </location>
</feature>
<dbReference type="PANTHER" id="PTHR11019">
    <property type="entry name" value="HTH-TYPE TRANSCRIPTIONAL REGULATOR NIMR"/>
    <property type="match status" value="1"/>
</dbReference>
<reference evidence="9 10" key="1">
    <citation type="journal article" date="2019" name="ACS Chem. Biol.">
        <title>Identification and Mobilization of a Cryptic Antibiotic Biosynthesis Gene Locus from a Human-Pathogenic Nocardia Isolate.</title>
        <authorList>
            <person name="Herisse M."/>
            <person name="Ishida K."/>
            <person name="Porter J.L."/>
            <person name="Howden B."/>
            <person name="Hertweck C."/>
            <person name="Stinear T.P."/>
            <person name="Pidot S.J."/>
        </authorList>
    </citation>
    <scope>NUCLEOTIDE SEQUENCE [LARGE SCALE GENOMIC DNA]</scope>
    <source>
        <strain evidence="9 10">AUSMDU00012717</strain>
    </source>
</reference>
<dbReference type="Gene3D" id="1.10.10.60">
    <property type="entry name" value="Homeodomain-like"/>
    <property type="match status" value="2"/>
</dbReference>
<dbReference type="PROSITE" id="PS01124">
    <property type="entry name" value="HTH_ARAC_FAMILY_2"/>
    <property type="match status" value="1"/>
</dbReference>
<dbReference type="AlphaFoldDB" id="A0A6G9YC29"/>
<sequence length="294" mass="32997">MSIIGHEPVLNSELPAATRTRTVQAGDRIERHRHPEHQLVYLSSGVAEIRTAGGSWLAPTDRAIWIPGGYWHEHHFYGPTRFHTVAFPLDQSLGGTTPSVLAVHPLLRELIIACSMPGPLPDEELRRMRQVLLDQLRRSTEQPLRLPVATDERLRRACELIEDDLTVGWSLAELGHRVGAAERTLSRLFRTEFGMTYPQWRTQLRLHRAVQLLADAVPVTVVAHRCGWATPSAFIDVYRRTLGHTPGSYRSARESDSPSTYALPRLTREPGAQPPRGRTIAPEPDTPTAHRSPK</sequence>
<dbReference type="SUPFAM" id="SSF51182">
    <property type="entry name" value="RmlC-like cupins"/>
    <property type="match status" value="1"/>
</dbReference>
<dbReference type="Proteomes" id="UP000503540">
    <property type="component" value="Chromosome"/>
</dbReference>
<protein>
    <recommendedName>
        <fullName evidence="5">HTH-type transcriptional regulator RipA</fullName>
    </recommendedName>
    <alternativeName>
        <fullName evidence="6">Repressor of iron proteins A</fullName>
    </alternativeName>
</protein>
<organism evidence="9 10">
    <name type="scientific">Nocardia arthritidis</name>
    <dbReference type="NCBI Taxonomy" id="228602"/>
    <lineage>
        <taxon>Bacteria</taxon>
        <taxon>Bacillati</taxon>
        <taxon>Actinomycetota</taxon>
        <taxon>Actinomycetes</taxon>
        <taxon>Mycobacteriales</taxon>
        <taxon>Nocardiaceae</taxon>
        <taxon>Nocardia</taxon>
    </lineage>
</organism>
<evidence type="ECO:0000256" key="4">
    <source>
        <dbReference type="ARBA" id="ARBA00023163"/>
    </source>
</evidence>
<keyword evidence="10" id="KW-1185">Reference proteome</keyword>
<dbReference type="InterPro" id="IPR018060">
    <property type="entry name" value="HTH_AraC"/>
</dbReference>
<dbReference type="RefSeq" id="WP_167473710.1">
    <property type="nucleotide sequence ID" value="NZ_CP046172.1"/>
</dbReference>
<evidence type="ECO:0000256" key="2">
    <source>
        <dbReference type="ARBA" id="ARBA00023015"/>
    </source>
</evidence>
<keyword evidence="1" id="KW-0678">Repressor</keyword>
<dbReference type="SMART" id="SM00342">
    <property type="entry name" value="HTH_ARAC"/>
    <property type="match status" value="1"/>
</dbReference>
<keyword evidence="2" id="KW-0805">Transcription regulation</keyword>
<dbReference type="InterPro" id="IPR014710">
    <property type="entry name" value="RmlC-like_jellyroll"/>
</dbReference>
<dbReference type="Gene3D" id="2.60.120.10">
    <property type="entry name" value="Jelly Rolls"/>
    <property type="match status" value="1"/>
</dbReference>
<dbReference type="EMBL" id="CP046172">
    <property type="protein sequence ID" value="QIS10781.1"/>
    <property type="molecule type" value="Genomic_DNA"/>
</dbReference>
<keyword evidence="4" id="KW-0804">Transcription</keyword>
<evidence type="ECO:0000256" key="7">
    <source>
        <dbReference type="SAM" id="MobiDB-lite"/>
    </source>
</evidence>
<evidence type="ECO:0000256" key="5">
    <source>
        <dbReference type="ARBA" id="ARBA00074140"/>
    </source>
</evidence>
<evidence type="ECO:0000313" key="9">
    <source>
        <dbReference type="EMBL" id="QIS10781.1"/>
    </source>
</evidence>
<proteinExistence type="predicted"/>
<dbReference type="SUPFAM" id="SSF46689">
    <property type="entry name" value="Homeodomain-like"/>
    <property type="match status" value="1"/>
</dbReference>
<evidence type="ECO:0000259" key="8">
    <source>
        <dbReference type="PROSITE" id="PS01124"/>
    </source>
</evidence>
<dbReference type="KEGG" id="nah:F5544_14480"/>
<evidence type="ECO:0000256" key="1">
    <source>
        <dbReference type="ARBA" id="ARBA00022491"/>
    </source>
</evidence>
<dbReference type="GO" id="GO:0003700">
    <property type="term" value="F:DNA-binding transcription factor activity"/>
    <property type="evidence" value="ECO:0007669"/>
    <property type="project" value="InterPro"/>
</dbReference>
<dbReference type="CDD" id="cd06124">
    <property type="entry name" value="cupin_NimR-like_N"/>
    <property type="match status" value="1"/>
</dbReference>
<dbReference type="GO" id="GO:0043565">
    <property type="term" value="F:sequence-specific DNA binding"/>
    <property type="evidence" value="ECO:0007669"/>
    <property type="project" value="InterPro"/>
</dbReference>
<dbReference type="Pfam" id="PF12833">
    <property type="entry name" value="HTH_18"/>
    <property type="match status" value="1"/>
</dbReference>
<dbReference type="InterPro" id="IPR011051">
    <property type="entry name" value="RmlC_Cupin_sf"/>
</dbReference>
<evidence type="ECO:0000256" key="6">
    <source>
        <dbReference type="ARBA" id="ARBA00079449"/>
    </source>
</evidence>
<evidence type="ECO:0000313" key="10">
    <source>
        <dbReference type="Proteomes" id="UP000503540"/>
    </source>
</evidence>
<accession>A0A6G9YC29</accession>
<dbReference type="FunFam" id="1.10.10.60:FF:000132">
    <property type="entry name" value="AraC family transcriptional regulator"/>
    <property type="match status" value="1"/>
</dbReference>
<keyword evidence="3" id="KW-0238">DNA-binding</keyword>